<organism evidence="2 3">
    <name type="scientific">Plectosphaerella cucumerina</name>
    <dbReference type="NCBI Taxonomy" id="40658"/>
    <lineage>
        <taxon>Eukaryota</taxon>
        <taxon>Fungi</taxon>
        <taxon>Dikarya</taxon>
        <taxon>Ascomycota</taxon>
        <taxon>Pezizomycotina</taxon>
        <taxon>Sordariomycetes</taxon>
        <taxon>Hypocreomycetidae</taxon>
        <taxon>Glomerellales</taxon>
        <taxon>Plectosphaerellaceae</taxon>
        <taxon>Plectosphaerella</taxon>
    </lineage>
</organism>
<accession>A0A8K0TLX8</accession>
<name>A0A8K0TLX8_9PEZI</name>
<sequence>MILRVGFAPRRLLDFVCPWNRHGGPSAPASPGFGTARDGTIRQSNGALDEACAVVGPRGHLVGRTWPIDHAIAREFLASTRSAHCARFPSLHVRGSGVWGDEEIRGRGEGTWSPGPSSANSSRPRAGQRHRWGLQGANCSVGSPPGPPVSVLFGLSDHGIMILRGRSGLRDLALISAAALLPSLTLSKVDAKCPVVACM</sequence>
<evidence type="ECO:0000256" key="1">
    <source>
        <dbReference type="SAM" id="MobiDB-lite"/>
    </source>
</evidence>
<evidence type="ECO:0000313" key="2">
    <source>
        <dbReference type="EMBL" id="KAH7367600.1"/>
    </source>
</evidence>
<gene>
    <name evidence="2" type="ORF">B0T11DRAFT_55685</name>
</gene>
<comment type="caution">
    <text evidence="2">The sequence shown here is derived from an EMBL/GenBank/DDBJ whole genome shotgun (WGS) entry which is preliminary data.</text>
</comment>
<feature type="compositionally biased region" description="Polar residues" evidence="1">
    <location>
        <begin position="114"/>
        <end position="123"/>
    </location>
</feature>
<keyword evidence="3" id="KW-1185">Reference proteome</keyword>
<feature type="region of interest" description="Disordered" evidence="1">
    <location>
        <begin position="104"/>
        <end position="130"/>
    </location>
</feature>
<dbReference type="EMBL" id="JAGPXD010000002">
    <property type="protein sequence ID" value="KAH7367600.1"/>
    <property type="molecule type" value="Genomic_DNA"/>
</dbReference>
<dbReference type="AlphaFoldDB" id="A0A8K0TLX8"/>
<reference evidence="2" key="1">
    <citation type="journal article" date="2021" name="Nat. Commun.">
        <title>Genetic determinants of endophytism in the Arabidopsis root mycobiome.</title>
        <authorList>
            <person name="Mesny F."/>
            <person name="Miyauchi S."/>
            <person name="Thiergart T."/>
            <person name="Pickel B."/>
            <person name="Atanasova L."/>
            <person name="Karlsson M."/>
            <person name="Huettel B."/>
            <person name="Barry K.W."/>
            <person name="Haridas S."/>
            <person name="Chen C."/>
            <person name="Bauer D."/>
            <person name="Andreopoulos W."/>
            <person name="Pangilinan J."/>
            <person name="LaButti K."/>
            <person name="Riley R."/>
            <person name="Lipzen A."/>
            <person name="Clum A."/>
            <person name="Drula E."/>
            <person name="Henrissat B."/>
            <person name="Kohler A."/>
            <person name="Grigoriev I.V."/>
            <person name="Martin F.M."/>
            <person name="Hacquard S."/>
        </authorList>
    </citation>
    <scope>NUCLEOTIDE SEQUENCE</scope>
    <source>
        <strain evidence="2">MPI-CAGE-AT-0016</strain>
    </source>
</reference>
<protein>
    <submittedName>
        <fullName evidence="2">Uncharacterized protein</fullName>
    </submittedName>
</protein>
<proteinExistence type="predicted"/>
<evidence type="ECO:0000313" key="3">
    <source>
        <dbReference type="Proteomes" id="UP000813385"/>
    </source>
</evidence>
<dbReference type="Proteomes" id="UP000813385">
    <property type="component" value="Unassembled WGS sequence"/>
</dbReference>